<gene>
    <name evidence="2" type="ORF">FEE96_22865</name>
</gene>
<dbReference type="RefSeq" id="WP_138165443.1">
    <property type="nucleotide sequence ID" value="NZ_VAUA01000016.1"/>
</dbReference>
<dbReference type="Proteomes" id="UP000305041">
    <property type="component" value="Unassembled WGS sequence"/>
</dbReference>
<comment type="caution">
    <text evidence="2">The sequence shown here is derived from an EMBL/GenBank/DDBJ whole genome shotgun (WGS) entry which is preliminary data.</text>
</comment>
<name>A0ABY2UQV0_9RHOB</name>
<dbReference type="EMBL" id="VAUA01000016">
    <property type="protein sequence ID" value="TLP55318.1"/>
    <property type="molecule type" value="Genomic_DNA"/>
</dbReference>
<feature type="compositionally biased region" description="Polar residues" evidence="1">
    <location>
        <begin position="1"/>
        <end position="26"/>
    </location>
</feature>
<organism evidence="2 3">
    <name type="scientific">Parasedimentitalea maritima</name>
    <dbReference type="NCBI Taxonomy" id="2578117"/>
    <lineage>
        <taxon>Bacteria</taxon>
        <taxon>Pseudomonadati</taxon>
        <taxon>Pseudomonadota</taxon>
        <taxon>Alphaproteobacteria</taxon>
        <taxon>Rhodobacterales</taxon>
        <taxon>Paracoccaceae</taxon>
        <taxon>Parasedimentitalea</taxon>
    </lineage>
</organism>
<reference evidence="2 3" key="1">
    <citation type="submission" date="2019-05" db="EMBL/GenBank/DDBJ databases">
        <title>Draft genome sequence of Pelagicola sp. DSW4-44.</title>
        <authorList>
            <person name="Oh J."/>
        </authorList>
    </citation>
    <scope>NUCLEOTIDE SEQUENCE [LARGE SCALE GENOMIC DNA]</scope>
    <source>
        <strain evidence="2 3">DSW4-44</strain>
    </source>
</reference>
<evidence type="ECO:0000313" key="3">
    <source>
        <dbReference type="Proteomes" id="UP000305041"/>
    </source>
</evidence>
<feature type="region of interest" description="Disordered" evidence="1">
    <location>
        <begin position="1"/>
        <end position="28"/>
    </location>
</feature>
<proteinExistence type="predicted"/>
<sequence>MNQVVRNGETSQPEVMAKGTTSQSQDEAAAKLMADIDQAKQSIGNKGKPSATKVVSFSGTDAMPVPNWPEVPPVADWLAEIAGPKDYSIDDLYAATFYDVMDANAKLNWVQPTGDTGDVPDFISSTIKGLPVIYHGLYLSSLLGSDGQANGAALKKLVDRGVISDPTKGSLTYDLNKFSNKEVELLLRNSSSMKSGSTSSESFNSNLNRWRQETNEGVIPIGERFHSKLSEELGVDQLNHGILAEILDTYIPRGKTLYSQGVISTLLDEGHIEIFKGRVLPSKAIEKEVSKDRYDLLQLVHSDAGNIHDGLGLSGDSQTSDNNLADSAEQFFMDFSTFGASLGKYIDSFQNSSVPISNAEKNLMNDTMVDANNGIRMGLEQLVKLGQQNALNVGEDAPTIETPSLLGAMLGVMASAGFVASGAGTLKKGIDFASTSGMAGSIFSLSSSSTGLSNLLGGGGTVEGLEDKLRAKYEKGTFEKTGLAVLGFRKAHDFLGRNGFRDHVDTIESWNKGTQEIGMRTFQEGVASNTLWGLSQNGIGRSNLDGSKKQIRRQDIHENTDTLMLLKDAGWDYKIIPLRASDTWKQSDWETSPSWMPAKPFDRFEDAEKHILQNKGTPRHYEIYDSEHVQLSIWRKDGSGLANEKFFDGTRGHQIRTGEIGSNKTNYKSFNSDVESGYAQELFDAKQLVKDALYFNLADLLMPSGTPVQADPPS</sequence>
<protein>
    <submittedName>
        <fullName evidence="2">Uncharacterized protein</fullName>
    </submittedName>
</protein>
<accession>A0ABY2UQV0</accession>
<evidence type="ECO:0000256" key="1">
    <source>
        <dbReference type="SAM" id="MobiDB-lite"/>
    </source>
</evidence>
<keyword evidence="3" id="KW-1185">Reference proteome</keyword>
<evidence type="ECO:0000313" key="2">
    <source>
        <dbReference type="EMBL" id="TLP55318.1"/>
    </source>
</evidence>